<evidence type="ECO:0000313" key="1">
    <source>
        <dbReference type="EMBL" id="PZP30451.1"/>
    </source>
</evidence>
<dbReference type="Pfam" id="PF04985">
    <property type="entry name" value="Phage_tube"/>
    <property type="match status" value="1"/>
</dbReference>
<name>A0A2W5DEX1_9BURK</name>
<gene>
    <name evidence="1" type="ORF">DI603_15110</name>
</gene>
<accession>A0A2W5DEX1</accession>
<sequence length="168" mass="18435">MALPKKLKNFILFNDGRGYLGEVPEVQLPKLSRKTEDYRAGGMSGPIKLDNGMEGLELEWTAAGYLREVFAQFGTLKHDGVALRFTGACQAEDEAVMAIEVVARGRHIEIDPGKAKPGDNTEMKVKTALSYYKLSIDGKPVIEVDLVNMVEVVDGVDRLAEIRKALGI</sequence>
<dbReference type="AlphaFoldDB" id="A0A2W5DEX1"/>
<dbReference type="Proteomes" id="UP000249633">
    <property type="component" value="Unassembled WGS sequence"/>
</dbReference>
<comment type="caution">
    <text evidence="1">The sequence shown here is derived from an EMBL/GenBank/DDBJ whole genome shotgun (WGS) entry which is preliminary data.</text>
</comment>
<proteinExistence type="predicted"/>
<reference evidence="1 2" key="1">
    <citation type="submission" date="2017-08" db="EMBL/GenBank/DDBJ databases">
        <title>Infants hospitalized years apart are colonized by the same room-sourced microbial strains.</title>
        <authorList>
            <person name="Brooks B."/>
            <person name="Olm M.R."/>
            <person name="Firek B.A."/>
            <person name="Baker R."/>
            <person name="Thomas B.C."/>
            <person name="Morowitz M.J."/>
            <person name="Banfield J.F."/>
        </authorList>
    </citation>
    <scope>NUCLEOTIDE SEQUENCE [LARGE SCALE GENOMIC DNA]</scope>
    <source>
        <strain evidence="1">S2_012_000_R2_81</strain>
    </source>
</reference>
<organism evidence="1 2">
    <name type="scientific">Roseateles depolymerans</name>
    <dbReference type="NCBI Taxonomy" id="76731"/>
    <lineage>
        <taxon>Bacteria</taxon>
        <taxon>Pseudomonadati</taxon>
        <taxon>Pseudomonadota</taxon>
        <taxon>Betaproteobacteria</taxon>
        <taxon>Burkholderiales</taxon>
        <taxon>Sphaerotilaceae</taxon>
        <taxon>Roseateles</taxon>
    </lineage>
</organism>
<protein>
    <submittedName>
        <fullName evidence="1">Phage major tail tube protein</fullName>
    </submittedName>
</protein>
<dbReference type="InterPro" id="IPR006498">
    <property type="entry name" value="Tail_tube"/>
</dbReference>
<dbReference type="NCBIfam" id="TIGR01611">
    <property type="entry name" value="tail_tube"/>
    <property type="match status" value="1"/>
</dbReference>
<dbReference type="EMBL" id="QFOD01000014">
    <property type="protein sequence ID" value="PZP30451.1"/>
    <property type="molecule type" value="Genomic_DNA"/>
</dbReference>
<evidence type="ECO:0000313" key="2">
    <source>
        <dbReference type="Proteomes" id="UP000249633"/>
    </source>
</evidence>